<dbReference type="CDD" id="cd03216">
    <property type="entry name" value="ABC_Carb_Monos_I"/>
    <property type="match status" value="1"/>
</dbReference>
<dbReference type="GO" id="GO:0005886">
    <property type="term" value="C:plasma membrane"/>
    <property type="evidence" value="ECO:0007669"/>
    <property type="project" value="UniProtKB-SubCell"/>
</dbReference>
<protein>
    <submittedName>
        <fullName evidence="12">Sugar ABC transporter ATP-binding protein</fullName>
    </submittedName>
</protein>
<evidence type="ECO:0000256" key="4">
    <source>
        <dbReference type="ARBA" id="ARBA00022475"/>
    </source>
</evidence>
<evidence type="ECO:0000313" key="12">
    <source>
        <dbReference type="EMBL" id="RDJ02654.1"/>
    </source>
</evidence>
<evidence type="ECO:0000256" key="10">
    <source>
        <dbReference type="ARBA" id="ARBA00023136"/>
    </source>
</evidence>
<gene>
    <name evidence="12" type="ORF">B5K06_31680</name>
</gene>
<comment type="caution">
    <text evidence="12">The sequence shown here is derived from an EMBL/GenBank/DDBJ whole genome shotgun (WGS) entry which is preliminary data.</text>
</comment>
<dbReference type="PROSITE" id="PS50893">
    <property type="entry name" value="ABC_TRANSPORTER_2"/>
    <property type="match status" value="2"/>
</dbReference>
<evidence type="ECO:0000313" key="13">
    <source>
        <dbReference type="Proteomes" id="UP000254939"/>
    </source>
</evidence>
<evidence type="ECO:0000256" key="2">
    <source>
        <dbReference type="ARBA" id="ARBA00005417"/>
    </source>
</evidence>
<dbReference type="EMBL" id="NAAC01000046">
    <property type="protein sequence ID" value="RDJ02654.1"/>
    <property type="molecule type" value="Genomic_DNA"/>
</dbReference>
<dbReference type="OrthoDB" id="9805029at2"/>
<name>A0A370KET6_9HYPH</name>
<dbReference type="Gene3D" id="3.40.50.300">
    <property type="entry name" value="P-loop containing nucleotide triphosphate hydrolases"/>
    <property type="match status" value="2"/>
</dbReference>
<dbReference type="GO" id="GO:0016887">
    <property type="term" value="F:ATP hydrolysis activity"/>
    <property type="evidence" value="ECO:0007669"/>
    <property type="project" value="InterPro"/>
</dbReference>
<dbReference type="Proteomes" id="UP000254939">
    <property type="component" value="Unassembled WGS sequence"/>
</dbReference>
<dbReference type="InterPro" id="IPR003439">
    <property type="entry name" value="ABC_transporter-like_ATP-bd"/>
</dbReference>
<keyword evidence="8 12" id="KW-0067">ATP-binding</keyword>
<dbReference type="PANTHER" id="PTHR43790:SF3">
    <property type="entry name" value="D-ALLOSE IMPORT ATP-BINDING PROTEIN ALSA-RELATED"/>
    <property type="match status" value="1"/>
</dbReference>
<proteinExistence type="inferred from homology"/>
<comment type="similarity">
    <text evidence="2">Belongs to the ABC transporter superfamily.</text>
</comment>
<evidence type="ECO:0000256" key="1">
    <source>
        <dbReference type="ARBA" id="ARBA00004202"/>
    </source>
</evidence>
<keyword evidence="9" id="KW-1278">Translocase</keyword>
<evidence type="ECO:0000256" key="7">
    <source>
        <dbReference type="ARBA" id="ARBA00022741"/>
    </source>
</evidence>
<evidence type="ECO:0000256" key="3">
    <source>
        <dbReference type="ARBA" id="ARBA00022448"/>
    </source>
</evidence>
<organism evidence="12 13">
    <name type="scientific">Rhizobium grahamii</name>
    <dbReference type="NCBI Taxonomy" id="1120045"/>
    <lineage>
        <taxon>Bacteria</taxon>
        <taxon>Pseudomonadati</taxon>
        <taxon>Pseudomonadota</taxon>
        <taxon>Alphaproteobacteria</taxon>
        <taxon>Hyphomicrobiales</taxon>
        <taxon>Rhizobiaceae</taxon>
        <taxon>Rhizobium/Agrobacterium group</taxon>
        <taxon>Rhizobium</taxon>
    </lineage>
</organism>
<reference evidence="12 13" key="1">
    <citation type="submission" date="2017-03" db="EMBL/GenBank/DDBJ databases">
        <title>Genome analysis of Rhizobial strains effectives or ineffectives for nitrogen fixation isolated from bean seeds.</title>
        <authorList>
            <person name="Peralta H."/>
            <person name="Aguilar-Vera A."/>
            <person name="Mora Y."/>
            <person name="Vargas-Lagunas C."/>
            <person name="Girard L."/>
            <person name="Mora J."/>
        </authorList>
    </citation>
    <scope>NUCLEOTIDE SEQUENCE [LARGE SCALE GENOMIC DNA]</scope>
    <source>
        <strain evidence="12 13">CCGM3</strain>
    </source>
</reference>
<evidence type="ECO:0000256" key="9">
    <source>
        <dbReference type="ARBA" id="ARBA00022967"/>
    </source>
</evidence>
<dbReference type="PANTHER" id="PTHR43790">
    <property type="entry name" value="CARBOHYDRATE TRANSPORT ATP-BINDING PROTEIN MG119-RELATED"/>
    <property type="match status" value="1"/>
</dbReference>
<evidence type="ECO:0000259" key="11">
    <source>
        <dbReference type="PROSITE" id="PS50893"/>
    </source>
</evidence>
<keyword evidence="5" id="KW-0762">Sugar transport</keyword>
<feature type="domain" description="ABC transporter" evidence="11">
    <location>
        <begin position="256"/>
        <end position="500"/>
    </location>
</feature>
<feature type="domain" description="ABC transporter" evidence="11">
    <location>
        <begin position="8"/>
        <end position="244"/>
    </location>
</feature>
<dbReference type="GO" id="GO:0005524">
    <property type="term" value="F:ATP binding"/>
    <property type="evidence" value="ECO:0007669"/>
    <property type="project" value="UniProtKB-KW"/>
</dbReference>
<accession>A0A370KET6</accession>
<dbReference type="Pfam" id="PF00005">
    <property type="entry name" value="ABC_tran"/>
    <property type="match status" value="2"/>
</dbReference>
<dbReference type="PROSITE" id="PS00211">
    <property type="entry name" value="ABC_TRANSPORTER_1"/>
    <property type="match status" value="1"/>
</dbReference>
<sequence length="524" mass="55510">MKASLPAVRMTGISKAFGGVRALDDVDFEVMPGEVHALLGGNGAGKSTILKILNGVHRPDQGAIEVGGVPLTSHTPEASRAAGIAMNYQEMSLVPTLSVAQNVFLTREAQSRVGLIDDDDSERRAAAIFEMLEVSVNPKAIVADLGAGQKQLTEIAKAISQDAKVLILDEPSTALSVSDVDRLFAFLRKIKARGVAIIYVSHRMDEISRIADRATILRDGRHVITAPLTELPIDTMIEHIVGKRSKGLADIERTSTATGDILLELQNASGAHKLQGISLELRRGEVLGLAGLLGSGRSSLARVIAGIEPLAEGEIRVAGVPARIRTPSDAIKAGIALVPEARATQGIIPAHSVAENMVLAVIGRLSKRGLVDTTAVNALTDQQMKRLAVKAASRSHAVSTLSGGNQQKVVIGKWLASNPDILILDEPTAGIDIGSKSEIIRLVRELAAAGKAIIFISSELSELLTACDRILVMSDGRIHKDFPRDALDDPSASAGDLAHRLQAAEQRLQVEIQKALSSQEVSHA</sequence>
<keyword evidence="4" id="KW-1003">Cell membrane</keyword>
<evidence type="ECO:0000256" key="5">
    <source>
        <dbReference type="ARBA" id="ARBA00022597"/>
    </source>
</evidence>
<keyword evidence="6" id="KW-0677">Repeat</keyword>
<dbReference type="AlphaFoldDB" id="A0A370KET6"/>
<dbReference type="SMART" id="SM00382">
    <property type="entry name" value="AAA"/>
    <property type="match status" value="2"/>
</dbReference>
<evidence type="ECO:0000256" key="8">
    <source>
        <dbReference type="ARBA" id="ARBA00022840"/>
    </source>
</evidence>
<dbReference type="RefSeq" id="WP_114715719.1">
    <property type="nucleotide sequence ID" value="NZ_KZ857269.1"/>
</dbReference>
<dbReference type="InterPro" id="IPR003593">
    <property type="entry name" value="AAA+_ATPase"/>
</dbReference>
<dbReference type="InterPro" id="IPR027417">
    <property type="entry name" value="P-loop_NTPase"/>
</dbReference>
<keyword evidence="3" id="KW-0813">Transport</keyword>
<comment type="subcellular location">
    <subcellularLocation>
        <location evidence="1">Cell membrane</location>
        <topology evidence="1">Peripheral membrane protein</topology>
    </subcellularLocation>
</comment>
<dbReference type="CDD" id="cd03215">
    <property type="entry name" value="ABC_Carb_Monos_II"/>
    <property type="match status" value="1"/>
</dbReference>
<dbReference type="InterPro" id="IPR050107">
    <property type="entry name" value="ABC_carbohydrate_import_ATPase"/>
</dbReference>
<dbReference type="SUPFAM" id="SSF52540">
    <property type="entry name" value="P-loop containing nucleoside triphosphate hydrolases"/>
    <property type="match status" value="2"/>
</dbReference>
<dbReference type="FunFam" id="3.40.50.300:FF:000127">
    <property type="entry name" value="Ribose import ATP-binding protein RbsA"/>
    <property type="match status" value="1"/>
</dbReference>
<keyword evidence="7" id="KW-0547">Nucleotide-binding</keyword>
<evidence type="ECO:0000256" key="6">
    <source>
        <dbReference type="ARBA" id="ARBA00022737"/>
    </source>
</evidence>
<keyword evidence="10" id="KW-0472">Membrane</keyword>
<dbReference type="InterPro" id="IPR017871">
    <property type="entry name" value="ABC_transporter-like_CS"/>
</dbReference>